<evidence type="ECO:0008006" key="3">
    <source>
        <dbReference type="Google" id="ProtNLM"/>
    </source>
</evidence>
<name>A0ABN9U8E7_9DINO</name>
<proteinExistence type="predicted"/>
<comment type="caution">
    <text evidence="1">The sequence shown here is derived from an EMBL/GenBank/DDBJ whole genome shotgun (WGS) entry which is preliminary data.</text>
</comment>
<gene>
    <name evidence="1" type="ORF">PCOR1329_LOCUS45857</name>
</gene>
<evidence type="ECO:0000313" key="1">
    <source>
        <dbReference type="EMBL" id="CAK0855010.1"/>
    </source>
</evidence>
<dbReference type="EMBL" id="CAUYUJ010015509">
    <property type="protein sequence ID" value="CAK0855010.1"/>
    <property type="molecule type" value="Genomic_DNA"/>
</dbReference>
<organism evidence="1 2">
    <name type="scientific">Prorocentrum cordatum</name>
    <dbReference type="NCBI Taxonomy" id="2364126"/>
    <lineage>
        <taxon>Eukaryota</taxon>
        <taxon>Sar</taxon>
        <taxon>Alveolata</taxon>
        <taxon>Dinophyceae</taxon>
        <taxon>Prorocentrales</taxon>
        <taxon>Prorocentraceae</taxon>
        <taxon>Prorocentrum</taxon>
    </lineage>
</organism>
<keyword evidence="2" id="KW-1185">Reference proteome</keyword>
<accession>A0ABN9U8E7</accession>
<reference evidence="1" key="1">
    <citation type="submission" date="2023-10" db="EMBL/GenBank/DDBJ databases">
        <authorList>
            <person name="Chen Y."/>
            <person name="Shah S."/>
            <person name="Dougan E. K."/>
            <person name="Thang M."/>
            <person name="Chan C."/>
        </authorList>
    </citation>
    <scope>NUCLEOTIDE SEQUENCE [LARGE SCALE GENOMIC DNA]</scope>
</reference>
<sequence length="192" mass="21560">CFYLPVHPKFWLRCVKAQHRHTPGCTEQRGDWRCPFEGCLQLWTWDTAGKLRAILVPETNAHDSRMQMMVIGATSPSQEHTITLLKTARLLEAVQRADGPIQQLGKPALVAAVKQLNEEAYGRALAPGLELRNKRTDPALSLGNWGATCKAMHLPPSTPVMDPGYLQEEVRKARWDAISTQNSKRDGYFSKL</sequence>
<protein>
    <recommendedName>
        <fullName evidence="3">Replication termination factor 2</fullName>
    </recommendedName>
</protein>
<evidence type="ECO:0000313" key="2">
    <source>
        <dbReference type="Proteomes" id="UP001189429"/>
    </source>
</evidence>
<feature type="non-terminal residue" evidence="1">
    <location>
        <position position="1"/>
    </location>
</feature>
<dbReference type="Proteomes" id="UP001189429">
    <property type="component" value="Unassembled WGS sequence"/>
</dbReference>